<comment type="similarity">
    <text evidence="1">Belongs to the DSD1 family.</text>
</comment>
<dbReference type="Gene3D" id="2.40.37.20">
    <property type="entry name" value="D-serine dehydratase-like domain"/>
    <property type="match status" value="1"/>
</dbReference>
<evidence type="ECO:0000313" key="4">
    <source>
        <dbReference type="EMBL" id="TPE63668.1"/>
    </source>
</evidence>
<protein>
    <submittedName>
        <fullName evidence="4">DSD1 family PLP-dependent enzyme</fullName>
    </submittedName>
</protein>
<dbReference type="OrthoDB" id="9772497at2"/>
<dbReference type="PANTHER" id="PTHR28004">
    <property type="entry name" value="ZGC:162816-RELATED"/>
    <property type="match status" value="1"/>
</dbReference>
<evidence type="ECO:0000256" key="1">
    <source>
        <dbReference type="ARBA" id="ARBA00005323"/>
    </source>
</evidence>
<dbReference type="Pfam" id="PF14031">
    <property type="entry name" value="D-ser_dehydrat"/>
    <property type="match status" value="1"/>
</dbReference>
<dbReference type="PANTHER" id="PTHR28004:SF2">
    <property type="entry name" value="D-SERINE DEHYDRATASE"/>
    <property type="match status" value="1"/>
</dbReference>
<proteinExistence type="inferred from homology"/>
<evidence type="ECO:0000259" key="3">
    <source>
        <dbReference type="SMART" id="SM01119"/>
    </source>
</evidence>
<organism evidence="4 5">
    <name type="scientific">Sandaracinobacter neustonicus</name>
    <dbReference type="NCBI Taxonomy" id="1715348"/>
    <lineage>
        <taxon>Bacteria</taxon>
        <taxon>Pseudomonadati</taxon>
        <taxon>Pseudomonadota</taxon>
        <taxon>Alphaproteobacteria</taxon>
        <taxon>Sphingomonadales</taxon>
        <taxon>Sphingosinicellaceae</taxon>
        <taxon>Sandaracinobacter</taxon>
    </lineage>
</organism>
<dbReference type="Gene3D" id="3.20.20.10">
    <property type="entry name" value="Alanine racemase"/>
    <property type="match status" value="1"/>
</dbReference>
<gene>
    <name evidence="4" type="ORF">FJQ54_02065</name>
</gene>
<dbReference type="InterPro" id="IPR026956">
    <property type="entry name" value="D-ser_dehydrat-like_dom"/>
</dbReference>
<dbReference type="GO" id="GO:0008721">
    <property type="term" value="F:D-serine ammonia-lyase activity"/>
    <property type="evidence" value="ECO:0007669"/>
    <property type="project" value="TreeGrafter"/>
</dbReference>
<dbReference type="Proteomes" id="UP000319897">
    <property type="component" value="Unassembled WGS sequence"/>
</dbReference>
<dbReference type="InterPro" id="IPR042208">
    <property type="entry name" value="D-ser_dehydrat-like_sf"/>
</dbReference>
<dbReference type="GO" id="GO:0036088">
    <property type="term" value="P:D-serine catabolic process"/>
    <property type="evidence" value="ECO:0007669"/>
    <property type="project" value="TreeGrafter"/>
</dbReference>
<dbReference type="Pfam" id="PF01168">
    <property type="entry name" value="Ala_racemase_N"/>
    <property type="match status" value="1"/>
</dbReference>
<dbReference type="InterPro" id="IPR029066">
    <property type="entry name" value="PLP-binding_barrel"/>
</dbReference>
<dbReference type="InterPro" id="IPR051466">
    <property type="entry name" value="D-amino_acid_metab_enzyme"/>
</dbReference>
<evidence type="ECO:0000256" key="2">
    <source>
        <dbReference type="ARBA" id="ARBA00023239"/>
    </source>
</evidence>
<sequence>MEPLSDFLAKLSVPRTPALVVRRAALEANLAAMQAACDAAGVKLRPHGKMAKCSRLSLRQQELGAVGVCCQTVGEAEAYAAAGVSDLLISAPVPPWGWPVLAQLAGQGVRVSAVVDSEAQIALAPPGISLLVDVDGGQHRSGARFEDVPALVRAVLDVGHHWGGLQCYVGTLQADPGRGPAHAALMARLRALVEALRADGMDPASVTGGGTGTAPLDLAAGVFTEIQAGSYALMDVAYGKAGATYETALLLAASVVSAQWKSHVTIDSGLKALSADGPPARILAGAPEGSRFFFQGDEHGGLLHPAAAEAMKAQGLAAVEVLEADPAFARPDWPADGSLVWLQPGHVDPTVNLHDALWIADEDGALERWAVDARRTTPWLD</sequence>
<evidence type="ECO:0000313" key="5">
    <source>
        <dbReference type="Proteomes" id="UP000319897"/>
    </source>
</evidence>
<keyword evidence="5" id="KW-1185">Reference proteome</keyword>
<dbReference type="SMART" id="SM01119">
    <property type="entry name" value="D-ser_dehydrat"/>
    <property type="match status" value="1"/>
</dbReference>
<dbReference type="AlphaFoldDB" id="A0A501XSM2"/>
<reference evidence="4 5" key="1">
    <citation type="submission" date="2019-06" db="EMBL/GenBank/DDBJ databases">
        <authorList>
            <person name="Lee I."/>
            <person name="Jang G.I."/>
            <person name="Hwang C.Y."/>
        </authorList>
    </citation>
    <scope>NUCLEOTIDE SEQUENCE [LARGE SCALE GENOMIC DNA]</scope>
    <source>
        <strain evidence="4 5">PAMC 28131</strain>
    </source>
</reference>
<feature type="domain" description="D-serine dehydratase-like" evidence="3">
    <location>
        <begin position="248"/>
        <end position="361"/>
    </location>
</feature>
<accession>A0A501XSM2</accession>
<comment type="caution">
    <text evidence="4">The sequence shown here is derived from an EMBL/GenBank/DDBJ whole genome shotgun (WGS) entry which is preliminary data.</text>
</comment>
<dbReference type="RefSeq" id="WP_140926663.1">
    <property type="nucleotide sequence ID" value="NZ_VFSU01000011.1"/>
</dbReference>
<dbReference type="InterPro" id="IPR001608">
    <property type="entry name" value="Ala_racemase_N"/>
</dbReference>
<name>A0A501XSM2_9SPHN</name>
<keyword evidence="2" id="KW-0456">Lyase</keyword>
<dbReference type="EMBL" id="VFSU01000011">
    <property type="protein sequence ID" value="TPE63668.1"/>
    <property type="molecule type" value="Genomic_DNA"/>
</dbReference>
<dbReference type="SUPFAM" id="SSF51419">
    <property type="entry name" value="PLP-binding barrel"/>
    <property type="match status" value="1"/>
</dbReference>